<name>A0A381W8B3_9ZZZZ</name>
<gene>
    <name evidence="2" type="ORF">METZ01_LOCUS101566</name>
</gene>
<dbReference type="PANTHER" id="PTHR33336">
    <property type="entry name" value="QUINOL MONOOXYGENASE YGIN-RELATED"/>
    <property type="match status" value="1"/>
</dbReference>
<dbReference type="InterPro" id="IPR007138">
    <property type="entry name" value="ABM_dom"/>
</dbReference>
<evidence type="ECO:0000313" key="2">
    <source>
        <dbReference type="EMBL" id="SVA48712.1"/>
    </source>
</evidence>
<dbReference type="PANTHER" id="PTHR33336:SF15">
    <property type="entry name" value="ABM DOMAIN-CONTAINING PROTEIN"/>
    <property type="match status" value="1"/>
</dbReference>
<dbReference type="Pfam" id="PF03992">
    <property type="entry name" value="ABM"/>
    <property type="match status" value="1"/>
</dbReference>
<evidence type="ECO:0000259" key="1">
    <source>
        <dbReference type="PROSITE" id="PS51725"/>
    </source>
</evidence>
<feature type="domain" description="ABM" evidence="1">
    <location>
        <begin position="1"/>
        <end position="95"/>
    </location>
</feature>
<dbReference type="GO" id="GO:0003824">
    <property type="term" value="F:catalytic activity"/>
    <property type="evidence" value="ECO:0007669"/>
    <property type="project" value="TreeGrafter"/>
</dbReference>
<dbReference type="Gene3D" id="3.30.70.100">
    <property type="match status" value="1"/>
</dbReference>
<dbReference type="SUPFAM" id="SSF54909">
    <property type="entry name" value="Dimeric alpha+beta barrel"/>
    <property type="match status" value="1"/>
</dbReference>
<accession>A0A381W8B3</accession>
<sequence length="100" mass="11691">MIVVNAKMITNDRNTELLKREVKNLQTETRKEEGCVDYAFSVEMFDPNAVRITELWEDLKSLEDHLKTEHVLNFINAMSENPTETEAHFYESNEIPYPGQ</sequence>
<dbReference type="PROSITE" id="PS51725">
    <property type="entry name" value="ABM"/>
    <property type="match status" value="1"/>
</dbReference>
<protein>
    <recommendedName>
        <fullName evidence="1">ABM domain-containing protein</fullName>
    </recommendedName>
</protein>
<organism evidence="2">
    <name type="scientific">marine metagenome</name>
    <dbReference type="NCBI Taxonomy" id="408172"/>
    <lineage>
        <taxon>unclassified sequences</taxon>
        <taxon>metagenomes</taxon>
        <taxon>ecological metagenomes</taxon>
    </lineage>
</organism>
<dbReference type="EMBL" id="UINC01010998">
    <property type="protein sequence ID" value="SVA48712.1"/>
    <property type="molecule type" value="Genomic_DNA"/>
</dbReference>
<proteinExistence type="predicted"/>
<reference evidence="2" key="1">
    <citation type="submission" date="2018-05" db="EMBL/GenBank/DDBJ databases">
        <authorList>
            <person name="Lanie J.A."/>
            <person name="Ng W.-L."/>
            <person name="Kazmierczak K.M."/>
            <person name="Andrzejewski T.M."/>
            <person name="Davidsen T.M."/>
            <person name="Wayne K.J."/>
            <person name="Tettelin H."/>
            <person name="Glass J.I."/>
            <person name="Rusch D."/>
            <person name="Podicherti R."/>
            <person name="Tsui H.-C.T."/>
            <person name="Winkler M.E."/>
        </authorList>
    </citation>
    <scope>NUCLEOTIDE SEQUENCE</scope>
</reference>
<dbReference type="InterPro" id="IPR050744">
    <property type="entry name" value="AI-2_Isomerase_LsrG"/>
</dbReference>
<dbReference type="AlphaFoldDB" id="A0A381W8B3"/>
<dbReference type="InterPro" id="IPR011008">
    <property type="entry name" value="Dimeric_a/b-barrel"/>
</dbReference>